<dbReference type="RefSeq" id="WP_095957089.1">
    <property type="nucleotide sequence ID" value="NZ_CP022203.1"/>
</dbReference>
<dbReference type="Gene3D" id="3.10.450.50">
    <property type="match status" value="1"/>
</dbReference>
<sequence>MPRPLLAACCAAALLAAPAAVAQAQSAPKPAVTTPNPMKDAAERTRSALQLAPAARPEDVRSIDSLIGALYDVISGPAGQARDWTRFRSLFHPGAQMIPIRRPKDGKGAAATPFTPDDYATSAAVAFDKRGFFEKETRREVSGYGDMVQVLSAYETREVASGPVMATGVNSLQLVFDGQRWWILNIAWTDDKAAGVPVPKVFTRK</sequence>
<proteinExistence type="predicted"/>
<protein>
    <recommendedName>
        <fullName evidence="5">Nuclear transport factor 2 family protein</fullName>
    </recommendedName>
</protein>
<dbReference type="Proteomes" id="UP000217343">
    <property type="component" value="Chromosome"/>
</dbReference>
<name>A0A250JNG9_9BACT</name>
<dbReference type="SUPFAM" id="SSF54427">
    <property type="entry name" value="NTF2-like"/>
    <property type="match status" value="1"/>
</dbReference>
<dbReference type="EMBL" id="CP022203">
    <property type="protein sequence ID" value="ATB45198.1"/>
    <property type="molecule type" value="Genomic_DNA"/>
</dbReference>
<feature type="chain" id="PRO_5013259073" description="Nuclear transport factor 2 family protein" evidence="2">
    <location>
        <begin position="23"/>
        <end position="205"/>
    </location>
</feature>
<evidence type="ECO:0000313" key="4">
    <source>
        <dbReference type="Proteomes" id="UP000217343"/>
    </source>
</evidence>
<keyword evidence="4" id="KW-1185">Reference proteome</keyword>
<evidence type="ECO:0008006" key="5">
    <source>
        <dbReference type="Google" id="ProtNLM"/>
    </source>
</evidence>
<keyword evidence="2" id="KW-0732">Signal</keyword>
<dbReference type="KEGG" id="mmas:MYMAC_000782"/>
<evidence type="ECO:0000256" key="2">
    <source>
        <dbReference type="SAM" id="SignalP"/>
    </source>
</evidence>
<dbReference type="InterPro" id="IPR032710">
    <property type="entry name" value="NTF2-like_dom_sf"/>
</dbReference>
<evidence type="ECO:0000256" key="1">
    <source>
        <dbReference type="SAM" id="MobiDB-lite"/>
    </source>
</evidence>
<dbReference type="OrthoDB" id="8754772at2"/>
<accession>A0A250JNG9</accession>
<organism evidence="3 4">
    <name type="scientific">Corallococcus macrosporus DSM 14697</name>
    <dbReference type="NCBI Taxonomy" id="1189310"/>
    <lineage>
        <taxon>Bacteria</taxon>
        <taxon>Pseudomonadati</taxon>
        <taxon>Myxococcota</taxon>
        <taxon>Myxococcia</taxon>
        <taxon>Myxococcales</taxon>
        <taxon>Cystobacterineae</taxon>
        <taxon>Myxococcaceae</taxon>
        <taxon>Corallococcus</taxon>
    </lineage>
</organism>
<dbReference type="AlphaFoldDB" id="A0A250JNG9"/>
<evidence type="ECO:0000313" key="3">
    <source>
        <dbReference type="EMBL" id="ATB45198.1"/>
    </source>
</evidence>
<gene>
    <name evidence="3" type="ORF">MYMAC_000782</name>
</gene>
<reference evidence="3 4" key="1">
    <citation type="submission" date="2017-06" db="EMBL/GenBank/DDBJ databases">
        <title>Sequencing and comparative analysis of myxobacterial genomes.</title>
        <authorList>
            <person name="Rupp O."/>
            <person name="Goesmann A."/>
            <person name="Sogaard-Andersen L."/>
        </authorList>
    </citation>
    <scope>NUCLEOTIDE SEQUENCE [LARGE SCALE GENOMIC DNA]</scope>
    <source>
        <strain evidence="3 4">DSM 14697</strain>
    </source>
</reference>
<feature type="region of interest" description="Disordered" evidence="1">
    <location>
        <begin position="26"/>
        <end position="45"/>
    </location>
</feature>
<feature type="signal peptide" evidence="2">
    <location>
        <begin position="1"/>
        <end position="22"/>
    </location>
</feature>